<protein>
    <submittedName>
        <fullName evidence="4">Cytochrome b561 domain-containing protein</fullName>
    </submittedName>
</protein>
<keyword evidence="1" id="KW-0472">Membrane</keyword>
<keyword evidence="1" id="KW-1133">Transmembrane helix</keyword>
<sequence>MAEHSTVLSGDFSIFSISQQAVEPKRYQLTKYILPGAQFDEGSRSNNDKLMIAHVHAMLGLIACVVAWAQPLNAVFRCHPEQKGRFVFNIVHGFFGFGCWLCAGESLVTNFYPRVWLYPAWV</sequence>
<evidence type="ECO:0000313" key="3">
    <source>
        <dbReference type="Proteomes" id="UP000271162"/>
    </source>
</evidence>
<keyword evidence="3" id="KW-1185">Reference proteome</keyword>
<dbReference type="WBParaSite" id="NBR_0000314001-mRNA-1">
    <property type="protein sequence ID" value="NBR_0000314001-mRNA-1"/>
    <property type="gene ID" value="NBR_0000314001"/>
</dbReference>
<dbReference type="AlphaFoldDB" id="A0A0N4XKT8"/>
<evidence type="ECO:0000313" key="2">
    <source>
        <dbReference type="EMBL" id="VDL66730.1"/>
    </source>
</evidence>
<feature type="transmembrane region" description="Helical" evidence="1">
    <location>
        <begin position="50"/>
        <end position="69"/>
    </location>
</feature>
<dbReference type="Proteomes" id="UP000271162">
    <property type="component" value="Unassembled WGS sequence"/>
</dbReference>
<accession>A0A0N4XKT8</accession>
<evidence type="ECO:0000256" key="1">
    <source>
        <dbReference type="SAM" id="Phobius"/>
    </source>
</evidence>
<gene>
    <name evidence="2" type="ORF">NBR_LOCUS3141</name>
</gene>
<dbReference type="STRING" id="27835.A0A0N4XKT8"/>
<reference evidence="4" key="1">
    <citation type="submission" date="2017-02" db="UniProtKB">
        <authorList>
            <consortium name="WormBaseParasite"/>
        </authorList>
    </citation>
    <scope>IDENTIFICATION</scope>
</reference>
<reference evidence="2 3" key="2">
    <citation type="submission" date="2018-11" db="EMBL/GenBank/DDBJ databases">
        <authorList>
            <consortium name="Pathogen Informatics"/>
        </authorList>
    </citation>
    <scope>NUCLEOTIDE SEQUENCE [LARGE SCALE GENOMIC DNA]</scope>
</reference>
<proteinExistence type="predicted"/>
<name>A0A0N4XKT8_NIPBR</name>
<keyword evidence="1" id="KW-0812">Transmembrane</keyword>
<dbReference type="EMBL" id="UYSL01004348">
    <property type="protein sequence ID" value="VDL66730.1"/>
    <property type="molecule type" value="Genomic_DNA"/>
</dbReference>
<evidence type="ECO:0000313" key="4">
    <source>
        <dbReference type="WBParaSite" id="NBR_0000314001-mRNA-1"/>
    </source>
</evidence>
<organism evidence="4">
    <name type="scientific">Nippostrongylus brasiliensis</name>
    <name type="common">Rat hookworm</name>
    <dbReference type="NCBI Taxonomy" id="27835"/>
    <lineage>
        <taxon>Eukaryota</taxon>
        <taxon>Metazoa</taxon>
        <taxon>Ecdysozoa</taxon>
        <taxon>Nematoda</taxon>
        <taxon>Chromadorea</taxon>
        <taxon>Rhabditida</taxon>
        <taxon>Rhabditina</taxon>
        <taxon>Rhabditomorpha</taxon>
        <taxon>Strongyloidea</taxon>
        <taxon>Heligmosomidae</taxon>
        <taxon>Nippostrongylus</taxon>
    </lineage>
</organism>
<feature type="transmembrane region" description="Helical" evidence="1">
    <location>
        <begin position="90"/>
        <end position="112"/>
    </location>
</feature>